<gene>
    <name evidence="1" type="ORF">ACFFUR_05285</name>
</gene>
<evidence type="ECO:0000313" key="1">
    <source>
        <dbReference type="EMBL" id="MFB9211210.1"/>
    </source>
</evidence>
<accession>A0ABV5J4S3</accession>
<protein>
    <submittedName>
        <fullName evidence="1">Uncharacterized protein</fullName>
    </submittedName>
</protein>
<dbReference type="RefSeq" id="WP_290249158.1">
    <property type="nucleotide sequence ID" value="NZ_JAUFQT010000002.1"/>
</dbReference>
<evidence type="ECO:0000313" key="2">
    <source>
        <dbReference type="Proteomes" id="UP001589654"/>
    </source>
</evidence>
<sequence length="75" mass="8467">MGHRYVKYKLPFVPLILGLILALAFSKCNSDDVDKIADYSEAWSSELEIDDVSQSDLIYVNNPNETKLEANRAAF</sequence>
<dbReference type="Proteomes" id="UP001589654">
    <property type="component" value="Unassembled WGS sequence"/>
</dbReference>
<organism evidence="1 2">
    <name type="scientific">Echinicola jeungdonensis</name>
    <dbReference type="NCBI Taxonomy" id="709343"/>
    <lineage>
        <taxon>Bacteria</taxon>
        <taxon>Pseudomonadati</taxon>
        <taxon>Bacteroidota</taxon>
        <taxon>Cytophagia</taxon>
        <taxon>Cytophagales</taxon>
        <taxon>Cyclobacteriaceae</taxon>
        <taxon>Echinicola</taxon>
    </lineage>
</organism>
<comment type="caution">
    <text evidence="1">The sequence shown here is derived from an EMBL/GenBank/DDBJ whole genome shotgun (WGS) entry which is preliminary data.</text>
</comment>
<reference evidence="1 2" key="1">
    <citation type="submission" date="2024-09" db="EMBL/GenBank/DDBJ databases">
        <authorList>
            <person name="Sun Q."/>
            <person name="Mori K."/>
        </authorList>
    </citation>
    <scope>NUCLEOTIDE SEQUENCE [LARGE SCALE GENOMIC DNA]</scope>
    <source>
        <strain evidence="1 2">CECT 7682</strain>
    </source>
</reference>
<proteinExistence type="predicted"/>
<dbReference type="EMBL" id="JBHMEW010000044">
    <property type="protein sequence ID" value="MFB9211210.1"/>
    <property type="molecule type" value="Genomic_DNA"/>
</dbReference>
<keyword evidence="2" id="KW-1185">Reference proteome</keyword>
<name>A0ABV5J4S3_9BACT</name>